<evidence type="ECO:0000256" key="9">
    <source>
        <dbReference type="ARBA" id="ARBA00023136"/>
    </source>
</evidence>
<evidence type="ECO:0000256" key="3">
    <source>
        <dbReference type="ARBA" id="ARBA00005680"/>
    </source>
</evidence>
<dbReference type="InterPro" id="IPR001173">
    <property type="entry name" value="Glyco_trans_2-like"/>
</dbReference>
<keyword evidence="13" id="KW-0328">Glycosyltransferase</keyword>
<keyword evidence="12 13" id="KW-0464">Manganese</keyword>
<dbReference type="GO" id="GO:0005112">
    <property type="term" value="F:Notch binding"/>
    <property type="evidence" value="ECO:0007669"/>
    <property type="project" value="TreeGrafter"/>
</dbReference>
<dbReference type="SUPFAM" id="SSF50370">
    <property type="entry name" value="Ricin B-like lectins"/>
    <property type="match status" value="1"/>
</dbReference>
<dbReference type="SUPFAM" id="SSF53448">
    <property type="entry name" value="Nucleotide-diphospho-sugar transferases"/>
    <property type="match status" value="1"/>
</dbReference>
<dbReference type="GO" id="GO:0030246">
    <property type="term" value="F:carbohydrate binding"/>
    <property type="evidence" value="ECO:0007669"/>
    <property type="project" value="UniProtKB-KW"/>
</dbReference>
<keyword evidence="7 13" id="KW-1133">Transmembrane helix</keyword>
<dbReference type="SMART" id="SM00458">
    <property type="entry name" value="RICIN"/>
    <property type="match status" value="1"/>
</dbReference>
<comment type="similarity">
    <text evidence="3 13">Belongs to the glycosyltransferase 2 family. GalNAc-T subfamily.</text>
</comment>
<feature type="transmembrane region" description="Helical" evidence="13">
    <location>
        <begin position="47"/>
        <end position="66"/>
    </location>
</feature>
<dbReference type="Pfam" id="PF00535">
    <property type="entry name" value="Glycos_transf_2"/>
    <property type="match status" value="1"/>
</dbReference>
<keyword evidence="8 13" id="KW-0333">Golgi apparatus</keyword>
<sequence length="685" mass="79524">MIVLKGSVFPTTKNGSTLDYSFSQGDLCDNLLLQSTNMQWSMRYRSFFLGIIVTSATWSVILYLYFSLSDNFAQYGASERTIKWKLRPRIQNQHISEQKHDHHMYDIIEKELKSKQLRHSHIHQKELNLINSNEIDDDKQINQLNKYTVEGKMHHLDDNALENLGEIKTYNDQKIKDDGYKSHAFNTLISNRLGYHRQLPDTRHLLCQNQSYSTSLPNASVVICFYNEAWSTLMRTVYSVLDRTPPHLLHEIILVDDYSDDGELKILRTYFIKKSLKKVHVIQTREREGLIRARMFGARHATGEVLVFLDSHCEVNVDWLEPLLDCIKANRTNVVCPVIDIINADTFQYSGSPIVRGGFNWGLHFKWDSVPSHLLKNESDFIKPIKSPTMAGGLFAMNRKYFQELGEYDGGMDIWGGENLEISFRIWMCGGNLEIIPCSRVGHVFRKRRPYGSPNGADTMMRNSLRVAHVWMDDYKKYYFEIRSDLATKEYGDITDRIALRKRLQCKSFEWYMKNIYPELSPPLPKSEREKIKKKFENGKNKQVQTFYRRTMPKVRAVFQIQLANTNLCIESEDYVTTKSSLLILQKCLQIKRQLWYETKKHDLRLAELLCLDAGEKYPRLAKCHEMGGSQEWKLSNKETSNVPIYNTAAGLCLGVKSSVAAQHITMEICSSTKAKRWNLIMKPV</sequence>
<dbReference type="CDD" id="cd23440">
    <property type="entry name" value="beta-trefoil_Ricin_GALNT11"/>
    <property type="match status" value="1"/>
</dbReference>
<evidence type="ECO:0000256" key="10">
    <source>
        <dbReference type="ARBA" id="ARBA00023157"/>
    </source>
</evidence>
<dbReference type="UniPathway" id="UPA00378"/>
<dbReference type="PANTHER" id="PTHR11675:SF63">
    <property type="entry name" value="POLYPEPTIDE N-ACETYLGALACTOSAMINYLTRANSFERASE"/>
    <property type="match status" value="1"/>
</dbReference>
<dbReference type="Pfam" id="PF00652">
    <property type="entry name" value="Ricin_B_lectin"/>
    <property type="match status" value="1"/>
</dbReference>
<dbReference type="AlphaFoldDB" id="A0A1W7RB57"/>
<organism evidence="15">
    <name type="scientific">Hadrurus spadix</name>
    <dbReference type="NCBI Taxonomy" id="141984"/>
    <lineage>
        <taxon>Eukaryota</taxon>
        <taxon>Metazoa</taxon>
        <taxon>Ecdysozoa</taxon>
        <taxon>Arthropoda</taxon>
        <taxon>Chelicerata</taxon>
        <taxon>Arachnida</taxon>
        <taxon>Scorpiones</taxon>
        <taxon>Iurida</taxon>
        <taxon>Iuroidea</taxon>
        <taxon>Hadrurus</taxon>
    </lineage>
</organism>
<keyword evidence="5 13" id="KW-0430">Lectin</keyword>
<dbReference type="GO" id="GO:0000139">
    <property type="term" value="C:Golgi membrane"/>
    <property type="evidence" value="ECO:0007669"/>
    <property type="project" value="UniProtKB-SubCell"/>
</dbReference>
<proteinExistence type="inferred from homology"/>
<keyword evidence="13 15" id="KW-0808">Transferase</keyword>
<evidence type="ECO:0000256" key="8">
    <source>
        <dbReference type="ARBA" id="ARBA00023034"/>
    </source>
</evidence>
<keyword evidence="9 13" id="KW-0472">Membrane</keyword>
<dbReference type="EMBL" id="GFAH01000022">
    <property type="protein sequence ID" value="JAV48367.1"/>
    <property type="molecule type" value="Transcribed_RNA"/>
</dbReference>
<evidence type="ECO:0000313" key="15">
    <source>
        <dbReference type="EMBL" id="JAV48367.1"/>
    </source>
</evidence>
<dbReference type="GO" id="GO:0008593">
    <property type="term" value="P:regulation of Notch signaling pathway"/>
    <property type="evidence" value="ECO:0007669"/>
    <property type="project" value="TreeGrafter"/>
</dbReference>
<evidence type="ECO:0000256" key="4">
    <source>
        <dbReference type="ARBA" id="ARBA00022692"/>
    </source>
</evidence>
<evidence type="ECO:0000256" key="6">
    <source>
        <dbReference type="ARBA" id="ARBA00022968"/>
    </source>
</evidence>
<evidence type="ECO:0000256" key="7">
    <source>
        <dbReference type="ARBA" id="ARBA00022989"/>
    </source>
</evidence>
<dbReference type="InterPro" id="IPR045885">
    <property type="entry name" value="GalNAc-T"/>
</dbReference>
<keyword evidence="4 13" id="KW-0812">Transmembrane</keyword>
<dbReference type="FunFam" id="3.90.550.10:FF:000053">
    <property type="entry name" value="Polypeptide N-acetylgalactosaminyltransferase"/>
    <property type="match status" value="1"/>
</dbReference>
<feature type="domain" description="Ricin B lectin" evidence="14">
    <location>
        <begin position="556"/>
        <end position="681"/>
    </location>
</feature>
<accession>A0A1W7RB57</accession>
<dbReference type="GO" id="GO:0004653">
    <property type="term" value="F:polypeptide N-acetylgalactosaminyltransferase activity"/>
    <property type="evidence" value="ECO:0007669"/>
    <property type="project" value="TreeGrafter"/>
</dbReference>
<dbReference type="InterPro" id="IPR029044">
    <property type="entry name" value="Nucleotide-diphossugar_trans"/>
</dbReference>
<comment type="pathway">
    <text evidence="13">Protein modification; protein glycosylation.</text>
</comment>
<dbReference type="PANTHER" id="PTHR11675">
    <property type="entry name" value="N-ACETYLGALACTOSAMINYLTRANSFERASE"/>
    <property type="match status" value="1"/>
</dbReference>
<keyword evidence="10 13" id="KW-1015">Disulfide bond</keyword>
<evidence type="ECO:0000256" key="2">
    <source>
        <dbReference type="ARBA" id="ARBA00004323"/>
    </source>
</evidence>
<evidence type="ECO:0000256" key="1">
    <source>
        <dbReference type="ARBA" id="ARBA00001936"/>
    </source>
</evidence>
<dbReference type="CDD" id="cd02510">
    <property type="entry name" value="pp-GalNAc-T"/>
    <property type="match status" value="1"/>
</dbReference>
<dbReference type="EC" id="2.4.1.-" evidence="13"/>
<evidence type="ECO:0000256" key="11">
    <source>
        <dbReference type="ARBA" id="ARBA00023180"/>
    </source>
</evidence>
<reference evidence="15" key="1">
    <citation type="submission" date="2016-11" db="EMBL/GenBank/DDBJ databases">
        <title>Venom-gland transcriptomics and venom proteomics of the black-back scorpion (Hadrurus spadix) reveal detectability challenges and an unexplored realm of animal toxin diversity.</title>
        <authorList>
            <person name="Rokyta D.R."/>
            <person name="Ward M.J."/>
        </authorList>
    </citation>
    <scope>NUCLEOTIDE SEQUENCE</scope>
    <source>
        <tissue evidence="15">Venom gland</tissue>
    </source>
</reference>
<evidence type="ECO:0000256" key="12">
    <source>
        <dbReference type="ARBA" id="ARBA00023211"/>
    </source>
</evidence>
<dbReference type="InterPro" id="IPR000772">
    <property type="entry name" value="Ricin_B_lectin"/>
</dbReference>
<dbReference type="Gene3D" id="2.80.10.50">
    <property type="match status" value="1"/>
</dbReference>
<protein>
    <recommendedName>
        <fullName evidence="13">Polypeptide N-acetylgalactosaminyltransferase</fullName>
        <ecNumber evidence="13">2.4.1.-</ecNumber>
    </recommendedName>
    <alternativeName>
        <fullName evidence="13">Protein-UDP acetylgalactosaminyltransferase</fullName>
    </alternativeName>
</protein>
<name>A0A1W7RB57_9SCOR</name>
<keyword evidence="11" id="KW-0325">Glycoprotein</keyword>
<keyword evidence="6" id="KW-0735">Signal-anchor</keyword>
<evidence type="ECO:0000256" key="13">
    <source>
        <dbReference type="RuleBase" id="RU361242"/>
    </source>
</evidence>
<evidence type="ECO:0000256" key="5">
    <source>
        <dbReference type="ARBA" id="ARBA00022734"/>
    </source>
</evidence>
<comment type="subcellular location">
    <subcellularLocation>
        <location evidence="2 13">Golgi apparatus membrane</location>
        <topology evidence="2 13">Single-pass type II membrane protein</topology>
    </subcellularLocation>
</comment>
<dbReference type="Gene3D" id="3.90.550.10">
    <property type="entry name" value="Spore Coat Polysaccharide Biosynthesis Protein SpsA, Chain A"/>
    <property type="match status" value="1"/>
</dbReference>
<dbReference type="InterPro" id="IPR035992">
    <property type="entry name" value="Ricin_B-like_lectins"/>
</dbReference>
<evidence type="ECO:0000259" key="14">
    <source>
        <dbReference type="SMART" id="SM00458"/>
    </source>
</evidence>
<comment type="cofactor">
    <cofactor evidence="1 13">
        <name>Mn(2+)</name>
        <dbReference type="ChEBI" id="CHEBI:29035"/>
    </cofactor>
</comment>
<dbReference type="GO" id="GO:0006493">
    <property type="term" value="P:protein O-linked glycosylation"/>
    <property type="evidence" value="ECO:0007669"/>
    <property type="project" value="UniProtKB-ARBA"/>
</dbReference>
<dbReference type="PROSITE" id="PS50231">
    <property type="entry name" value="RICIN_B_LECTIN"/>
    <property type="match status" value="1"/>
</dbReference>